<dbReference type="PANTHER" id="PTHR46114:SF1">
    <property type="entry name" value="ZAD DOMAIN-CONTAINING PROTEIN"/>
    <property type="match status" value="1"/>
</dbReference>
<evidence type="ECO:0000313" key="2">
    <source>
        <dbReference type="EMBL" id="KRZ05185.1"/>
    </source>
</evidence>
<dbReference type="AlphaFoldDB" id="A0A0V1GPN4"/>
<organism evidence="1 3">
    <name type="scientific">Trichinella zimbabwensis</name>
    <dbReference type="NCBI Taxonomy" id="268475"/>
    <lineage>
        <taxon>Eukaryota</taxon>
        <taxon>Metazoa</taxon>
        <taxon>Ecdysozoa</taxon>
        <taxon>Nematoda</taxon>
        <taxon>Enoplea</taxon>
        <taxon>Dorylaimia</taxon>
        <taxon>Trichinellida</taxon>
        <taxon>Trichinellidae</taxon>
        <taxon>Trichinella</taxon>
    </lineage>
</organism>
<accession>A0A0V1GPN4</accession>
<evidence type="ECO:0000313" key="1">
    <source>
        <dbReference type="EMBL" id="KRZ00058.1"/>
    </source>
</evidence>
<evidence type="ECO:0000313" key="3">
    <source>
        <dbReference type="Proteomes" id="UP000055024"/>
    </source>
</evidence>
<proteinExistence type="predicted"/>
<gene>
    <name evidence="2" type="ORF">T11_11491</name>
    <name evidence="1" type="ORF">T11_12415</name>
</gene>
<dbReference type="Proteomes" id="UP000055024">
    <property type="component" value="Unassembled WGS sequence"/>
</dbReference>
<name>A0A0V1GPN4_9BILA</name>
<sequence>MFVSTITQVEEEAWVAFTNVVSGFLGNKKDPEYRRFVNVMLEKFEKLGCNISLKLHFLHPHLDFLPQNLRDVSEEQGERFHQDIKQMKKRYQGQWYVARIADYCWCLRRETKQNQKRRSTRLSFAAKKTRCSDKRHTNIK</sequence>
<comment type="caution">
    <text evidence="1">The sequence shown here is derived from an EMBL/GenBank/DDBJ whole genome shotgun (WGS) entry which is preliminary data.</text>
</comment>
<dbReference type="PANTHER" id="PTHR46114">
    <property type="entry name" value="APPLE DOMAIN-CONTAINING PROTEIN"/>
    <property type="match status" value="1"/>
</dbReference>
<protein>
    <submittedName>
        <fullName evidence="1">Uncharacterized protein</fullName>
    </submittedName>
</protein>
<keyword evidence="3" id="KW-1185">Reference proteome</keyword>
<dbReference type="EMBL" id="JYDP01000144">
    <property type="protein sequence ID" value="KRZ05185.1"/>
    <property type="molecule type" value="Genomic_DNA"/>
</dbReference>
<dbReference type="OrthoDB" id="6744094at2759"/>
<dbReference type="EMBL" id="JYDP01000594">
    <property type="protein sequence ID" value="KRZ00058.1"/>
    <property type="molecule type" value="Genomic_DNA"/>
</dbReference>
<reference evidence="1 3" key="1">
    <citation type="submission" date="2015-01" db="EMBL/GenBank/DDBJ databases">
        <title>Evolution of Trichinella species and genotypes.</title>
        <authorList>
            <person name="Korhonen P.K."/>
            <person name="Edoardo P."/>
            <person name="Giuseppe L.R."/>
            <person name="Gasser R.B."/>
        </authorList>
    </citation>
    <scope>NUCLEOTIDE SEQUENCE [LARGE SCALE GENOMIC DNA]</scope>
    <source>
        <strain evidence="1">ISS1029</strain>
    </source>
</reference>